<reference evidence="2 3" key="1">
    <citation type="journal article" date="2016" name="Mol. Biol. Evol.">
        <title>Comparative Genomics of Early-Diverging Mushroom-Forming Fungi Provides Insights into the Origins of Lignocellulose Decay Capabilities.</title>
        <authorList>
            <person name="Nagy L.G."/>
            <person name="Riley R."/>
            <person name="Tritt A."/>
            <person name="Adam C."/>
            <person name="Daum C."/>
            <person name="Floudas D."/>
            <person name="Sun H."/>
            <person name="Yadav J.S."/>
            <person name="Pangilinan J."/>
            <person name="Larsson K.H."/>
            <person name="Matsuura K."/>
            <person name="Barry K."/>
            <person name="Labutti K."/>
            <person name="Kuo R."/>
            <person name="Ohm R.A."/>
            <person name="Bhattacharya S.S."/>
            <person name="Shirouzu T."/>
            <person name="Yoshinaga Y."/>
            <person name="Martin F.M."/>
            <person name="Grigoriev I.V."/>
            <person name="Hibbett D.S."/>
        </authorList>
    </citation>
    <scope>NUCLEOTIDE SEQUENCE [LARGE SCALE GENOMIC DNA]</scope>
    <source>
        <strain evidence="2 3">TUFC12733</strain>
    </source>
</reference>
<organism evidence="2 3">
    <name type="scientific">Calocera viscosa (strain TUFC12733)</name>
    <dbReference type="NCBI Taxonomy" id="1330018"/>
    <lineage>
        <taxon>Eukaryota</taxon>
        <taxon>Fungi</taxon>
        <taxon>Dikarya</taxon>
        <taxon>Basidiomycota</taxon>
        <taxon>Agaricomycotina</taxon>
        <taxon>Dacrymycetes</taxon>
        <taxon>Dacrymycetales</taxon>
        <taxon>Dacrymycetaceae</taxon>
        <taxon>Calocera</taxon>
    </lineage>
</organism>
<evidence type="ECO:0000313" key="3">
    <source>
        <dbReference type="Proteomes" id="UP000076738"/>
    </source>
</evidence>
<accession>A0A167LX78</accession>
<proteinExistence type="predicted"/>
<sequence length="81" mass="8987">MHPRALRRTQPLVSRPSSPTKISPVAFIQASMNSPAHTRFGKETWFAIFEEVVDAAQLSSTALTLLLVCKAWKASPFALLY</sequence>
<dbReference type="EMBL" id="KV417285">
    <property type="protein sequence ID" value="KZO96123.1"/>
    <property type="molecule type" value="Genomic_DNA"/>
</dbReference>
<name>A0A167LX78_CALVF</name>
<dbReference type="Proteomes" id="UP000076738">
    <property type="component" value="Unassembled WGS sequence"/>
</dbReference>
<evidence type="ECO:0000313" key="2">
    <source>
        <dbReference type="EMBL" id="KZO96123.1"/>
    </source>
</evidence>
<protein>
    <submittedName>
        <fullName evidence="2">Uncharacterized protein</fullName>
    </submittedName>
</protein>
<dbReference type="AlphaFoldDB" id="A0A167LX78"/>
<keyword evidence="3" id="KW-1185">Reference proteome</keyword>
<gene>
    <name evidence="2" type="ORF">CALVIDRAFT_537316</name>
</gene>
<feature type="region of interest" description="Disordered" evidence="1">
    <location>
        <begin position="1"/>
        <end position="20"/>
    </location>
</feature>
<evidence type="ECO:0000256" key="1">
    <source>
        <dbReference type="SAM" id="MobiDB-lite"/>
    </source>
</evidence>
<feature type="compositionally biased region" description="Polar residues" evidence="1">
    <location>
        <begin position="11"/>
        <end position="20"/>
    </location>
</feature>